<reference evidence="7" key="4">
    <citation type="submission" date="2025-08" db="UniProtKB">
        <authorList>
            <consortium name="RefSeq"/>
        </authorList>
    </citation>
    <scope>IDENTIFICATION</scope>
</reference>
<dbReference type="CDD" id="cd04511">
    <property type="entry name" value="NUDIX_Hydrolase"/>
    <property type="match status" value="1"/>
</dbReference>
<evidence type="ECO:0000256" key="2">
    <source>
        <dbReference type="ARBA" id="ARBA00022801"/>
    </source>
</evidence>
<dbReference type="PANTHER" id="PTHR43222">
    <property type="entry name" value="NUDIX HYDROLASE 23"/>
    <property type="match status" value="1"/>
</dbReference>
<dbReference type="InterPro" id="IPR020476">
    <property type="entry name" value="Nudix_hydrolase"/>
</dbReference>
<dbReference type="InterPro" id="IPR029401">
    <property type="entry name" value="Nudix_N"/>
</dbReference>
<accession>A0A8B6X873</accession>
<keyword evidence="2 4" id="KW-0378">Hydrolase</keyword>
<name>A0A8B6X873_9BURK</name>
<protein>
    <submittedName>
        <fullName evidence="7">NUDIX hydrolase</fullName>
        <ecNumber evidence="7">3.6.1.-</ecNumber>
    </submittedName>
</protein>
<comment type="cofactor">
    <cofactor evidence="1">
        <name>Mg(2+)</name>
        <dbReference type="ChEBI" id="CHEBI:18420"/>
    </cofactor>
</comment>
<evidence type="ECO:0000259" key="5">
    <source>
        <dbReference type="PROSITE" id="PS51462"/>
    </source>
</evidence>
<comment type="similarity">
    <text evidence="4">Belongs to the Nudix hydrolase family.</text>
</comment>
<dbReference type="OrthoDB" id="5417595at2"/>
<dbReference type="InterPro" id="IPR000086">
    <property type="entry name" value="NUDIX_hydrolase_dom"/>
</dbReference>
<reference evidence="7" key="2">
    <citation type="journal article" date="2006" name="Cell. Mol. Life Sci.">
        <title>The Nudix hydrolase superfamily.</title>
        <authorList>
            <person name="McLennan A.G."/>
        </authorList>
    </citation>
    <scope>NUCLEOTIDE SEQUENCE</scope>
</reference>
<organism evidence="6 7">
    <name type="scientific">Derxia gummosa DSM 723</name>
    <dbReference type="NCBI Taxonomy" id="1121388"/>
    <lineage>
        <taxon>Bacteria</taxon>
        <taxon>Pseudomonadati</taxon>
        <taxon>Pseudomonadota</taxon>
        <taxon>Betaproteobacteria</taxon>
        <taxon>Burkholderiales</taxon>
        <taxon>Alcaligenaceae</taxon>
        <taxon>Derxia</taxon>
    </lineage>
</organism>
<reference evidence="7" key="1">
    <citation type="journal article" date="2005" name="Arch. Biochem. Biophys.">
        <title>Structures and mechanisms of Nudix hydrolases.</title>
        <authorList>
            <person name="Mildvan A.S."/>
            <person name="Xia Z."/>
            <person name="Azurmendi H.F."/>
            <person name="Saraswat V."/>
            <person name="Legler P.M."/>
            <person name="Massiah M.A."/>
            <person name="Gabelli S.B."/>
            <person name="Bianchet M.A."/>
            <person name="Kang L.W."/>
            <person name="Amzel L.M."/>
        </authorList>
    </citation>
    <scope>NUCLEOTIDE SEQUENCE</scope>
</reference>
<dbReference type="Gene3D" id="3.90.79.10">
    <property type="entry name" value="Nucleoside Triphosphate Pyrophosphohydrolase"/>
    <property type="match status" value="1"/>
</dbReference>
<dbReference type="Pfam" id="PF14803">
    <property type="entry name" value="Zn_ribbon_Nudix"/>
    <property type="match status" value="1"/>
</dbReference>
<dbReference type="SUPFAM" id="SSF55811">
    <property type="entry name" value="Nudix"/>
    <property type="match status" value="1"/>
</dbReference>
<keyword evidence="3" id="KW-0460">Magnesium</keyword>
<dbReference type="PANTHER" id="PTHR43222:SF2">
    <property type="entry name" value="NUDIX HYDROLASE 23, CHLOROPLASTIC"/>
    <property type="match status" value="1"/>
</dbReference>
<dbReference type="GO" id="GO:0016787">
    <property type="term" value="F:hydrolase activity"/>
    <property type="evidence" value="ECO:0007669"/>
    <property type="project" value="UniProtKB-KW"/>
</dbReference>
<feature type="domain" description="Nudix hydrolase" evidence="5">
    <location>
        <begin position="36"/>
        <end position="159"/>
    </location>
</feature>
<evidence type="ECO:0000313" key="6">
    <source>
        <dbReference type="Proteomes" id="UP000675920"/>
    </source>
</evidence>
<dbReference type="AlphaFoldDB" id="A0A8B6X873"/>
<proteinExistence type="inferred from homology"/>
<keyword evidence="6" id="KW-1185">Reference proteome</keyword>
<evidence type="ECO:0000313" key="7">
    <source>
        <dbReference type="RefSeq" id="WP_034412164.1"/>
    </source>
</evidence>
<evidence type="ECO:0000256" key="3">
    <source>
        <dbReference type="ARBA" id="ARBA00022842"/>
    </source>
</evidence>
<dbReference type="Proteomes" id="UP000675920">
    <property type="component" value="Unplaced"/>
</dbReference>
<dbReference type="PROSITE" id="PS51462">
    <property type="entry name" value="NUDIX"/>
    <property type="match status" value="1"/>
</dbReference>
<evidence type="ECO:0000256" key="4">
    <source>
        <dbReference type="RuleBase" id="RU003476"/>
    </source>
</evidence>
<dbReference type="InterPro" id="IPR020084">
    <property type="entry name" value="NUDIX_hydrolase_CS"/>
</dbReference>
<dbReference type="Pfam" id="PF00293">
    <property type="entry name" value="NUDIX"/>
    <property type="match status" value="1"/>
</dbReference>
<dbReference type="EC" id="3.6.1.-" evidence="7"/>
<dbReference type="RefSeq" id="WP_034412164.1">
    <property type="nucleotide sequence ID" value="NZ_KI519499.1"/>
</dbReference>
<reference evidence="7" key="3">
    <citation type="journal article" date="2017" name="Proteins">
        <title>The evolution of function within the Nudix homology clan.</title>
        <authorList>
            <person name="Srouji J.R."/>
            <person name="Xu A."/>
            <person name="Park A."/>
            <person name="Kirsch J.F."/>
            <person name="Brenner S.E."/>
        </authorList>
    </citation>
    <scope>NUCLEOTIDE SEQUENCE</scope>
</reference>
<dbReference type="PROSITE" id="PS00893">
    <property type="entry name" value="NUDIX_BOX"/>
    <property type="match status" value="1"/>
</dbReference>
<evidence type="ECO:0000256" key="1">
    <source>
        <dbReference type="ARBA" id="ARBA00001946"/>
    </source>
</evidence>
<sequence length="187" mass="20985">MNYCSHCGHALSMRIPDGDNRIRHCCDNCGTIHYANPKLVLGTLPYEGQRVLLCRRAIEPRHGFWTLPGGFMENGETLSEGALRETDEEAGARVEIGPLFSVLDVVHVHQVHVFYLARLLSLDFAPGPESLEVRMFAENEIPWDDIAFRTTAMTLRAFFDDLRQGTFMLHTGRVQPAHAPHAPHGPL</sequence>
<dbReference type="Gene3D" id="2.20.70.10">
    <property type="match status" value="1"/>
</dbReference>
<dbReference type="PRINTS" id="PR00502">
    <property type="entry name" value="NUDIXFAMILY"/>
</dbReference>
<dbReference type="InterPro" id="IPR015797">
    <property type="entry name" value="NUDIX_hydrolase-like_dom_sf"/>
</dbReference>